<name>W1WJL9_9ZZZZ</name>
<dbReference type="InterPro" id="IPR002988">
    <property type="entry name" value="GA_module"/>
</dbReference>
<dbReference type="EMBL" id="AZMM01018678">
    <property type="protein sequence ID" value="ETJ18101.1"/>
    <property type="molecule type" value="Genomic_DNA"/>
</dbReference>
<feature type="domain" description="Extracellular matrix-binding protein ebh GA module" evidence="2">
    <location>
        <begin position="1"/>
        <end position="53"/>
    </location>
</feature>
<dbReference type="InterPro" id="IPR009063">
    <property type="entry name" value="Ig/albumin-bd_sf"/>
</dbReference>
<comment type="caution">
    <text evidence="3">The sequence shown here is derived from an EMBL/GenBank/DDBJ whole genome shotgun (WGS) entry which is preliminary data.</text>
</comment>
<dbReference type="Pfam" id="PF01468">
    <property type="entry name" value="GA"/>
    <property type="match status" value="1"/>
</dbReference>
<protein>
    <recommendedName>
        <fullName evidence="2">Extracellular matrix-binding protein ebh GA module domain-containing protein</fullName>
    </recommendedName>
</protein>
<organism evidence="3">
    <name type="scientific">human gut metagenome</name>
    <dbReference type="NCBI Taxonomy" id="408170"/>
    <lineage>
        <taxon>unclassified sequences</taxon>
        <taxon>metagenomes</taxon>
        <taxon>organismal metagenomes</taxon>
    </lineage>
</organism>
<feature type="compositionally biased region" description="Polar residues" evidence="1">
    <location>
        <begin position="25"/>
        <end position="44"/>
    </location>
</feature>
<gene>
    <name evidence="3" type="ORF">Q604_UNBC18678G0001</name>
</gene>
<proteinExistence type="predicted"/>
<dbReference type="SUPFAM" id="SSF46997">
    <property type="entry name" value="Bacterial immunoglobulin/albumin-binding domains"/>
    <property type="match status" value="1"/>
</dbReference>
<dbReference type="SMART" id="SM00844">
    <property type="entry name" value="GA"/>
    <property type="match status" value="1"/>
</dbReference>
<evidence type="ECO:0000256" key="1">
    <source>
        <dbReference type="SAM" id="MobiDB-lite"/>
    </source>
</evidence>
<evidence type="ECO:0000259" key="2">
    <source>
        <dbReference type="SMART" id="SM00844"/>
    </source>
</evidence>
<dbReference type="Gene3D" id="1.20.5.420">
    <property type="entry name" value="Immunoglobulin FC, subunit C"/>
    <property type="match status" value="1"/>
</dbReference>
<feature type="region of interest" description="Disordered" evidence="1">
    <location>
        <begin position="25"/>
        <end position="45"/>
    </location>
</feature>
<sequence>LNGEADLTKAKEDAVASINNLSGLTNEQKTKENQAVNGAQTRDQVANKLRDAEALDQSMQTLRDLVNNQNAIHSTSN</sequence>
<feature type="non-terminal residue" evidence="3">
    <location>
        <position position="1"/>
    </location>
</feature>
<dbReference type="InterPro" id="IPR020840">
    <property type="entry name" value="Extracell_matrix-bd_GA"/>
</dbReference>
<reference evidence="3" key="1">
    <citation type="submission" date="2013-12" db="EMBL/GenBank/DDBJ databases">
        <title>A Varibaculum cambriense genome reconstructed from a premature infant gut community with otherwise low bacterial novelty that shifts toward anaerobic metabolism during the third week of life.</title>
        <authorList>
            <person name="Brown C.T."/>
            <person name="Sharon I."/>
            <person name="Thomas B.C."/>
            <person name="Castelle C.J."/>
            <person name="Morowitz M.J."/>
            <person name="Banfield J.F."/>
        </authorList>
    </citation>
    <scope>NUCLEOTIDE SEQUENCE</scope>
</reference>
<accession>W1WJL9</accession>
<evidence type="ECO:0000313" key="3">
    <source>
        <dbReference type="EMBL" id="ETJ18101.1"/>
    </source>
</evidence>
<dbReference type="AlphaFoldDB" id="W1WJL9"/>